<dbReference type="OrthoDB" id="5979581at2759"/>
<dbReference type="GO" id="GO:0005737">
    <property type="term" value="C:cytoplasm"/>
    <property type="evidence" value="ECO:0007669"/>
    <property type="project" value="TreeGrafter"/>
</dbReference>
<protein>
    <recommendedName>
        <fullName evidence="1">non-specific serine/threonine protein kinase</fullName>
        <ecNumber evidence="1">2.7.11.1</ecNumber>
    </recommendedName>
</protein>
<keyword evidence="6" id="KW-0067">ATP-binding</keyword>
<dbReference type="GO" id="GO:0000245">
    <property type="term" value="P:spliceosomal complex assembly"/>
    <property type="evidence" value="ECO:0007669"/>
    <property type="project" value="TreeGrafter"/>
</dbReference>
<keyword evidence="11" id="KW-1185">Reference proteome</keyword>
<keyword evidence="3" id="KW-0808">Transferase</keyword>
<evidence type="ECO:0000256" key="7">
    <source>
        <dbReference type="ARBA" id="ARBA00047899"/>
    </source>
</evidence>
<dbReference type="PROSITE" id="PS50011">
    <property type="entry name" value="PROTEIN_KINASE_DOM"/>
    <property type="match status" value="1"/>
</dbReference>
<evidence type="ECO:0000313" key="10">
    <source>
        <dbReference type="EMBL" id="KIJ32145.1"/>
    </source>
</evidence>
<dbReference type="EC" id="2.7.11.1" evidence="1"/>
<dbReference type="InterPro" id="IPR051334">
    <property type="entry name" value="SRPK"/>
</dbReference>
<dbReference type="AlphaFoldDB" id="A0A0C9V3P8"/>
<evidence type="ECO:0000313" key="11">
    <source>
        <dbReference type="Proteomes" id="UP000054279"/>
    </source>
</evidence>
<organism evidence="10 11">
    <name type="scientific">Sphaerobolus stellatus (strain SS14)</name>
    <dbReference type="NCBI Taxonomy" id="990650"/>
    <lineage>
        <taxon>Eukaryota</taxon>
        <taxon>Fungi</taxon>
        <taxon>Dikarya</taxon>
        <taxon>Basidiomycota</taxon>
        <taxon>Agaricomycotina</taxon>
        <taxon>Agaricomycetes</taxon>
        <taxon>Phallomycetidae</taxon>
        <taxon>Geastrales</taxon>
        <taxon>Sphaerobolaceae</taxon>
        <taxon>Sphaerobolus</taxon>
    </lineage>
</organism>
<name>A0A0C9V3P8_SPHS4</name>
<dbReference type="HOGENOM" id="CLU_960323_0_0_1"/>
<reference evidence="10 11" key="1">
    <citation type="submission" date="2014-06" db="EMBL/GenBank/DDBJ databases">
        <title>Evolutionary Origins and Diversification of the Mycorrhizal Mutualists.</title>
        <authorList>
            <consortium name="DOE Joint Genome Institute"/>
            <consortium name="Mycorrhizal Genomics Consortium"/>
            <person name="Kohler A."/>
            <person name="Kuo A."/>
            <person name="Nagy L.G."/>
            <person name="Floudas D."/>
            <person name="Copeland A."/>
            <person name="Barry K.W."/>
            <person name="Cichocki N."/>
            <person name="Veneault-Fourrey C."/>
            <person name="LaButti K."/>
            <person name="Lindquist E.A."/>
            <person name="Lipzen A."/>
            <person name="Lundell T."/>
            <person name="Morin E."/>
            <person name="Murat C."/>
            <person name="Riley R."/>
            <person name="Ohm R."/>
            <person name="Sun H."/>
            <person name="Tunlid A."/>
            <person name="Henrissat B."/>
            <person name="Grigoriev I.V."/>
            <person name="Hibbett D.S."/>
            <person name="Martin F."/>
        </authorList>
    </citation>
    <scope>NUCLEOTIDE SEQUENCE [LARGE SCALE GENOMIC DNA]</scope>
    <source>
        <strain evidence="10 11">SS14</strain>
    </source>
</reference>
<dbReference type="Gene3D" id="3.30.200.20">
    <property type="entry name" value="Phosphorylase Kinase, domain 1"/>
    <property type="match status" value="1"/>
</dbReference>
<evidence type="ECO:0000256" key="6">
    <source>
        <dbReference type="ARBA" id="ARBA00022840"/>
    </source>
</evidence>
<dbReference type="Proteomes" id="UP000054279">
    <property type="component" value="Unassembled WGS sequence"/>
</dbReference>
<evidence type="ECO:0000256" key="8">
    <source>
        <dbReference type="ARBA" id="ARBA00048679"/>
    </source>
</evidence>
<feature type="domain" description="Protein kinase" evidence="9">
    <location>
        <begin position="1"/>
        <end position="290"/>
    </location>
</feature>
<keyword evidence="2" id="KW-0723">Serine/threonine-protein kinase</keyword>
<evidence type="ECO:0000256" key="1">
    <source>
        <dbReference type="ARBA" id="ARBA00012513"/>
    </source>
</evidence>
<dbReference type="Gene3D" id="1.10.510.10">
    <property type="entry name" value="Transferase(Phosphotransferase) domain 1"/>
    <property type="match status" value="1"/>
</dbReference>
<dbReference type="PANTHER" id="PTHR47634:SF9">
    <property type="entry name" value="PROTEIN KINASE DOMAIN-CONTAINING PROTEIN-RELATED"/>
    <property type="match status" value="1"/>
</dbReference>
<dbReference type="GO" id="GO:0050684">
    <property type="term" value="P:regulation of mRNA processing"/>
    <property type="evidence" value="ECO:0007669"/>
    <property type="project" value="TreeGrafter"/>
</dbReference>
<evidence type="ECO:0000256" key="3">
    <source>
        <dbReference type="ARBA" id="ARBA00022679"/>
    </source>
</evidence>
<dbReference type="GO" id="GO:0004674">
    <property type="term" value="F:protein serine/threonine kinase activity"/>
    <property type="evidence" value="ECO:0007669"/>
    <property type="project" value="UniProtKB-KW"/>
</dbReference>
<comment type="catalytic activity">
    <reaction evidence="7">
        <text>L-threonyl-[protein] + ATP = O-phospho-L-threonyl-[protein] + ADP + H(+)</text>
        <dbReference type="Rhea" id="RHEA:46608"/>
        <dbReference type="Rhea" id="RHEA-COMP:11060"/>
        <dbReference type="Rhea" id="RHEA-COMP:11605"/>
        <dbReference type="ChEBI" id="CHEBI:15378"/>
        <dbReference type="ChEBI" id="CHEBI:30013"/>
        <dbReference type="ChEBI" id="CHEBI:30616"/>
        <dbReference type="ChEBI" id="CHEBI:61977"/>
        <dbReference type="ChEBI" id="CHEBI:456216"/>
        <dbReference type="EC" id="2.7.11.1"/>
    </reaction>
</comment>
<dbReference type="SUPFAM" id="SSF56112">
    <property type="entry name" value="Protein kinase-like (PK-like)"/>
    <property type="match status" value="1"/>
</dbReference>
<dbReference type="EMBL" id="KN837231">
    <property type="protein sequence ID" value="KIJ32145.1"/>
    <property type="molecule type" value="Genomic_DNA"/>
</dbReference>
<dbReference type="PANTHER" id="PTHR47634">
    <property type="entry name" value="PROTEIN KINASE DOMAIN-CONTAINING PROTEIN-RELATED"/>
    <property type="match status" value="1"/>
</dbReference>
<keyword evidence="4" id="KW-0547">Nucleotide-binding</keyword>
<evidence type="ECO:0000256" key="2">
    <source>
        <dbReference type="ARBA" id="ARBA00022527"/>
    </source>
</evidence>
<proteinExistence type="predicted"/>
<sequence length="290" mass="32276">MDMTEEITRYVLGGYRPIIIGNILNGSYRIVHKLGWGSYVTVGQTQEASILRTIFSPHVVILLDHFTLQGPNGTDLILVTDVVASIRSTLPRSSSPQARSRKNIARDLASGPWSNIGLDMSELANQNPSQADTNLPLSQLRLRINNPLLYHLMSFRHALSIGKHYHEIVRSGVYRTKVIDFGTVHYAGTILSNPRCVTSACPPEVAFARFINKIENLRAEPPADIWAFGTAIFELVTGSPLYNGNLPYSMVEMTGDVPSSWQNWYDSLSKPPNVSPGAADRWWASRWKAL</sequence>
<evidence type="ECO:0000256" key="4">
    <source>
        <dbReference type="ARBA" id="ARBA00022741"/>
    </source>
</evidence>
<gene>
    <name evidence="10" type="ORF">M422DRAFT_266076</name>
</gene>
<keyword evidence="5" id="KW-0418">Kinase</keyword>
<dbReference type="GO" id="GO:0005634">
    <property type="term" value="C:nucleus"/>
    <property type="evidence" value="ECO:0007669"/>
    <property type="project" value="TreeGrafter"/>
</dbReference>
<dbReference type="InterPro" id="IPR011009">
    <property type="entry name" value="Kinase-like_dom_sf"/>
</dbReference>
<comment type="catalytic activity">
    <reaction evidence="8">
        <text>L-seryl-[protein] + ATP = O-phospho-L-seryl-[protein] + ADP + H(+)</text>
        <dbReference type="Rhea" id="RHEA:17989"/>
        <dbReference type="Rhea" id="RHEA-COMP:9863"/>
        <dbReference type="Rhea" id="RHEA-COMP:11604"/>
        <dbReference type="ChEBI" id="CHEBI:15378"/>
        <dbReference type="ChEBI" id="CHEBI:29999"/>
        <dbReference type="ChEBI" id="CHEBI:30616"/>
        <dbReference type="ChEBI" id="CHEBI:83421"/>
        <dbReference type="ChEBI" id="CHEBI:456216"/>
        <dbReference type="EC" id="2.7.11.1"/>
    </reaction>
</comment>
<dbReference type="InterPro" id="IPR000719">
    <property type="entry name" value="Prot_kinase_dom"/>
</dbReference>
<evidence type="ECO:0000256" key="5">
    <source>
        <dbReference type="ARBA" id="ARBA00022777"/>
    </source>
</evidence>
<evidence type="ECO:0000259" key="9">
    <source>
        <dbReference type="PROSITE" id="PS50011"/>
    </source>
</evidence>
<accession>A0A0C9V3P8</accession>
<dbReference type="GO" id="GO:0005524">
    <property type="term" value="F:ATP binding"/>
    <property type="evidence" value="ECO:0007669"/>
    <property type="project" value="UniProtKB-KW"/>
</dbReference>